<gene>
    <name evidence="7" type="ORF">SAMN04488057_11021</name>
</gene>
<dbReference type="Proteomes" id="UP000184513">
    <property type="component" value="Unassembled WGS sequence"/>
</dbReference>
<dbReference type="GO" id="GO:0008168">
    <property type="term" value="F:methyltransferase activity"/>
    <property type="evidence" value="ECO:0007669"/>
    <property type="project" value="UniProtKB-KW"/>
</dbReference>
<dbReference type="Gene3D" id="3.30.950.10">
    <property type="entry name" value="Methyltransferase, Cobalt-precorrin-4 Transmethylase, Domain 2"/>
    <property type="match status" value="1"/>
</dbReference>
<dbReference type="InterPro" id="IPR014777">
    <property type="entry name" value="4pyrrole_Mease_sub1"/>
</dbReference>
<dbReference type="PANTHER" id="PTHR46111">
    <property type="entry name" value="RIBOSOMAL RNA SMALL SUBUNIT METHYLTRANSFERASE I"/>
    <property type="match status" value="1"/>
</dbReference>
<dbReference type="EMBL" id="FRCY01000010">
    <property type="protein sequence ID" value="SHN19574.1"/>
    <property type="molecule type" value="Genomic_DNA"/>
</dbReference>
<feature type="domain" description="Tetrapyrrole methylase" evidence="6">
    <location>
        <begin position="22"/>
        <end position="219"/>
    </location>
</feature>
<dbReference type="RefSeq" id="WP_073095523.1">
    <property type="nucleotide sequence ID" value="NZ_FRCY01000010.1"/>
</dbReference>
<dbReference type="OrthoDB" id="7061662at2"/>
<reference evidence="7 8" key="1">
    <citation type="submission" date="2016-11" db="EMBL/GenBank/DDBJ databases">
        <authorList>
            <person name="Jaros S."/>
            <person name="Januszkiewicz K."/>
            <person name="Wedrychowicz H."/>
        </authorList>
    </citation>
    <scope>NUCLEOTIDE SEQUENCE [LARGE SCALE GENOMIC DNA]</scope>
    <source>
        <strain evidence="7 8">CGMCC 1.6102</strain>
    </source>
</reference>
<evidence type="ECO:0000259" key="6">
    <source>
        <dbReference type="Pfam" id="PF00590"/>
    </source>
</evidence>
<dbReference type="InterPro" id="IPR014776">
    <property type="entry name" value="4pyrrole_Mease_sub2"/>
</dbReference>
<dbReference type="GO" id="GO:0006364">
    <property type="term" value="P:rRNA processing"/>
    <property type="evidence" value="ECO:0007669"/>
    <property type="project" value="UniProtKB-KW"/>
</dbReference>
<keyword evidence="4 7" id="KW-0808">Transferase</keyword>
<dbReference type="SUPFAM" id="SSF53790">
    <property type="entry name" value="Tetrapyrrole methylase"/>
    <property type="match status" value="1"/>
</dbReference>
<keyword evidence="2" id="KW-0698">rRNA processing</keyword>
<dbReference type="Pfam" id="PF00590">
    <property type="entry name" value="TP_methylase"/>
    <property type="match status" value="1"/>
</dbReference>
<keyword evidence="1" id="KW-0963">Cytoplasm</keyword>
<dbReference type="AlphaFoldDB" id="A0A1M7PQI5"/>
<evidence type="ECO:0000256" key="3">
    <source>
        <dbReference type="ARBA" id="ARBA00022603"/>
    </source>
</evidence>
<sequence>MSKIKHSKGILYLIPNVLAAGTADAVMAPQVKSVLEATRYFLVEDFRTARRYISSLKLGVNLDEVHMEKLDKKTPDPQVRKLLDPVLKGQDAGIISEAGCPGIADPGARAVARAHELGIRVVPLPGPSSMFLALMASGFNGQSFTFSGYLPIERKDRIKAIKALEIKVIVENTTQLFMETPFRNNRLLEDLLEQLNPQTLLCIASELTGEGENIQTKKVADWRKEKPDLHKIPAVFLIGAS</sequence>
<dbReference type="GO" id="GO:0032259">
    <property type="term" value="P:methylation"/>
    <property type="evidence" value="ECO:0007669"/>
    <property type="project" value="UniProtKB-KW"/>
</dbReference>
<dbReference type="CDD" id="cd11649">
    <property type="entry name" value="RsmI_like"/>
    <property type="match status" value="1"/>
</dbReference>
<dbReference type="PANTHER" id="PTHR46111:SF2">
    <property type="entry name" value="SAM-DEPENDENT METHYLTRANSFERASE"/>
    <property type="match status" value="1"/>
</dbReference>
<keyword evidence="5" id="KW-0949">S-adenosyl-L-methionine</keyword>
<keyword evidence="8" id="KW-1185">Reference proteome</keyword>
<evidence type="ECO:0000256" key="2">
    <source>
        <dbReference type="ARBA" id="ARBA00022552"/>
    </source>
</evidence>
<protein>
    <submittedName>
        <fullName evidence="7">16S rRNA (Cytidine1402-2'-O)-methyltransferase</fullName>
    </submittedName>
</protein>
<evidence type="ECO:0000256" key="4">
    <source>
        <dbReference type="ARBA" id="ARBA00022679"/>
    </source>
</evidence>
<name>A0A1M7PQI5_9BACT</name>
<dbReference type="InterPro" id="IPR035996">
    <property type="entry name" value="4pyrrol_Methylase_sf"/>
</dbReference>
<dbReference type="PIRSF" id="PIRSF005917">
    <property type="entry name" value="MTase_YraL"/>
    <property type="match status" value="1"/>
</dbReference>
<dbReference type="Gene3D" id="3.40.1010.10">
    <property type="entry name" value="Cobalt-precorrin-4 Transmethylase, Domain 1"/>
    <property type="match status" value="1"/>
</dbReference>
<organism evidence="7 8">
    <name type="scientific">Cyclobacterium lianum</name>
    <dbReference type="NCBI Taxonomy" id="388280"/>
    <lineage>
        <taxon>Bacteria</taxon>
        <taxon>Pseudomonadati</taxon>
        <taxon>Bacteroidota</taxon>
        <taxon>Cytophagia</taxon>
        <taxon>Cytophagales</taxon>
        <taxon>Cyclobacteriaceae</taxon>
        <taxon>Cyclobacterium</taxon>
    </lineage>
</organism>
<dbReference type="InterPro" id="IPR008189">
    <property type="entry name" value="rRNA_ssu_MeTfrase_I"/>
</dbReference>
<evidence type="ECO:0000313" key="7">
    <source>
        <dbReference type="EMBL" id="SHN19574.1"/>
    </source>
</evidence>
<dbReference type="STRING" id="388280.SAMN04488057_11021"/>
<evidence type="ECO:0000313" key="8">
    <source>
        <dbReference type="Proteomes" id="UP000184513"/>
    </source>
</evidence>
<keyword evidence="3 7" id="KW-0489">Methyltransferase</keyword>
<evidence type="ECO:0000256" key="1">
    <source>
        <dbReference type="ARBA" id="ARBA00022490"/>
    </source>
</evidence>
<accession>A0A1M7PQI5</accession>
<evidence type="ECO:0000256" key="5">
    <source>
        <dbReference type="ARBA" id="ARBA00022691"/>
    </source>
</evidence>
<dbReference type="InterPro" id="IPR000878">
    <property type="entry name" value="4pyrrol_Mease"/>
</dbReference>
<proteinExistence type="predicted"/>